<dbReference type="SMART" id="SM00346">
    <property type="entry name" value="HTH_ICLR"/>
    <property type="match status" value="1"/>
</dbReference>
<evidence type="ECO:0000313" key="6">
    <source>
        <dbReference type="EMBL" id="MEM5503169.1"/>
    </source>
</evidence>
<dbReference type="PANTHER" id="PTHR30136">
    <property type="entry name" value="HELIX-TURN-HELIX TRANSCRIPTIONAL REGULATOR, ICLR FAMILY"/>
    <property type="match status" value="1"/>
</dbReference>
<dbReference type="InterPro" id="IPR036388">
    <property type="entry name" value="WH-like_DNA-bd_sf"/>
</dbReference>
<dbReference type="SUPFAM" id="SSF55781">
    <property type="entry name" value="GAF domain-like"/>
    <property type="match status" value="1"/>
</dbReference>
<dbReference type="Gene3D" id="1.10.10.10">
    <property type="entry name" value="Winged helix-like DNA-binding domain superfamily/Winged helix DNA-binding domain"/>
    <property type="match status" value="1"/>
</dbReference>
<dbReference type="EMBL" id="JBBMQO010000013">
    <property type="protein sequence ID" value="MEM5503169.1"/>
    <property type="molecule type" value="Genomic_DNA"/>
</dbReference>
<dbReference type="Pfam" id="PF01614">
    <property type="entry name" value="IclR_C"/>
    <property type="match status" value="1"/>
</dbReference>
<proteinExistence type="predicted"/>
<dbReference type="Pfam" id="PF09339">
    <property type="entry name" value="HTH_IclR"/>
    <property type="match status" value="1"/>
</dbReference>
<evidence type="ECO:0000256" key="2">
    <source>
        <dbReference type="ARBA" id="ARBA00023125"/>
    </source>
</evidence>
<reference evidence="6 7" key="1">
    <citation type="submission" date="2024-03" db="EMBL/GenBank/DDBJ databases">
        <title>Community enrichment and isolation of bacterial strains for fucoidan degradation.</title>
        <authorList>
            <person name="Sichert A."/>
        </authorList>
    </citation>
    <scope>NUCLEOTIDE SEQUENCE [LARGE SCALE GENOMIC DNA]</scope>
    <source>
        <strain evidence="6 7">AS62</strain>
    </source>
</reference>
<protein>
    <submittedName>
        <fullName evidence="6">IclR family transcriptional regulator</fullName>
    </submittedName>
</protein>
<evidence type="ECO:0000256" key="1">
    <source>
        <dbReference type="ARBA" id="ARBA00023015"/>
    </source>
</evidence>
<dbReference type="InterPro" id="IPR014757">
    <property type="entry name" value="Tscrpt_reg_IclR_C"/>
</dbReference>
<dbReference type="Gene3D" id="3.30.450.40">
    <property type="match status" value="1"/>
</dbReference>
<feature type="domain" description="IclR-ED" evidence="5">
    <location>
        <begin position="70"/>
        <end position="252"/>
    </location>
</feature>
<gene>
    <name evidence="6" type="ORF">WNY59_16395</name>
</gene>
<evidence type="ECO:0000256" key="3">
    <source>
        <dbReference type="ARBA" id="ARBA00023163"/>
    </source>
</evidence>
<accession>A0ABU9TAL1</accession>
<evidence type="ECO:0000259" key="4">
    <source>
        <dbReference type="PROSITE" id="PS51077"/>
    </source>
</evidence>
<dbReference type="PANTHER" id="PTHR30136:SF24">
    <property type="entry name" value="HTH-TYPE TRANSCRIPTIONAL REPRESSOR ALLR"/>
    <property type="match status" value="1"/>
</dbReference>
<keyword evidence="1" id="KW-0805">Transcription regulation</keyword>
<dbReference type="PROSITE" id="PS51077">
    <property type="entry name" value="HTH_ICLR"/>
    <property type="match status" value="1"/>
</dbReference>
<keyword evidence="7" id="KW-1185">Reference proteome</keyword>
<dbReference type="InterPro" id="IPR029016">
    <property type="entry name" value="GAF-like_dom_sf"/>
</dbReference>
<dbReference type="PROSITE" id="PS51078">
    <property type="entry name" value="ICLR_ED"/>
    <property type="match status" value="1"/>
</dbReference>
<evidence type="ECO:0000313" key="7">
    <source>
        <dbReference type="Proteomes" id="UP001477870"/>
    </source>
</evidence>
<feature type="domain" description="HTH iclR-type" evidence="4">
    <location>
        <begin position="7"/>
        <end position="69"/>
    </location>
</feature>
<dbReference type="SUPFAM" id="SSF46785">
    <property type="entry name" value="Winged helix' DNA-binding domain"/>
    <property type="match status" value="1"/>
</dbReference>
<organism evidence="6 7">
    <name type="scientific">Ahrensia kielensis</name>
    <dbReference type="NCBI Taxonomy" id="76980"/>
    <lineage>
        <taxon>Bacteria</taxon>
        <taxon>Pseudomonadati</taxon>
        <taxon>Pseudomonadota</taxon>
        <taxon>Alphaproteobacteria</taxon>
        <taxon>Hyphomicrobiales</taxon>
        <taxon>Ahrensiaceae</taxon>
        <taxon>Ahrensia</taxon>
    </lineage>
</organism>
<name>A0ABU9TAL1_9HYPH</name>
<keyword evidence="2" id="KW-0238">DNA-binding</keyword>
<comment type="caution">
    <text evidence="6">The sequence shown here is derived from an EMBL/GenBank/DDBJ whole genome shotgun (WGS) entry which is preliminary data.</text>
</comment>
<evidence type="ECO:0000259" key="5">
    <source>
        <dbReference type="PROSITE" id="PS51078"/>
    </source>
</evidence>
<sequence>MVREVQSSIVEKSVAVIDLLAQRRGRLSQTEIANETGFNKSSTHRILSILMGQGLVIFDERDRTYSTGPKLVRWAQAAWEKMDLSLIDDQDLLELSLETGMNVAVGVRSENTITFTRTRIPHPYRLAVKTGGQSELHNTAVGKVFLAHMTEEQVSAYFANADLEKFTETTLTTEEALREDMEKIRERGYAISDREEFYQVSGIAAPILDYERRILAAISIWIPLRHASFEQLIDNAPKLLAKAEQISERFGQMS</sequence>
<dbReference type="RefSeq" id="WP_342849350.1">
    <property type="nucleotide sequence ID" value="NZ_JBBMQO010000013.1"/>
</dbReference>
<dbReference type="InterPro" id="IPR005471">
    <property type="entry name" value="Tscrpt_reg_IclR_N"/>
</dbReference>
<dbReference type="Proteomes" id="UP001477870">
    <property type="component" value="Unassembled WGS sequence"/>
</dbReference>
<dbReference type="InterPro" id="IPR036390">
    <property type="entry name" value="WH_DNA-bd_sf"/>
</dbReference>
<dbReference type="InterPro" id="IPR050707">
    <property type="entry name" value="HTH_MetabolicPath_Reg"/>
</dbReference>
<keyword evidence="3" id="KW-0804">Transcription</keyword>